<dbReference type="RefSeq" id="XP_007672269.1">
    <property type="nucleotide sequence ID" value="XM_007674079.1"/>
</dbReference>
<name>M2NNK2_BAUPA</name>
<dbReference type="GeneID" id="19109611"/>
<proteinExistence type="predicted"/>
<dbReference type="HOGENOM" id="CLU_660530_0_0_1"/>
<keyword evidence="2" id="KW-1185">Reference proteome</keyword>
<gene>
    <name evidence="1" type="ORF">BAUCODRAFT_195746</name>
</gene>
<sequence length="416" mass="48305">MLLLMLTRSGSRAVTAYWYHIVHCELSLSVTQNVSIHRWLTPLCVRDSLCLLPSIRGHRDTQLSMTALSEPKQQVLTKALFEEMMPTDSCAIEDYFADVQHEGGNCSSLVKMLPNSGVAQSIELLPQGHTLLTIAVELRLHIVRLALEAEKRDYWAYAVAQDEIEEESEAGHQWHYIKGIHKPYLGAVTISQDRVYLSAHPLLSVCRKLRTEVSPTYTRSRMAQVKSLSIMHHALHRMPELALWLRHLHIGVLPETYNKSSQQVDLKLPRLQTRMRWIRQALSIGILHRLPRVEHVIINIGPCHWKLDVDLRIKQVMGRIEATNHPRLEVVEIRMMATGVHVRSVVLAMHYQPTDNGRWQLQEFRELRSDDWDDEERPTCVNADVEKSAPSRFYKWWQYLGLLWRRMTVWICFRNG</sequence>
<dbReference type="Proteomes" id="UP000011761">
    <property type="component" value="Unassembled WGS sequence"/>
</dbReference>
<reference evidence="1 2" key="1">
    <citation type="journal article" date="2012" name="PLoS Pathog.">
        <title>Diverse lifestyles and strategies of plant pathogenesis encoded in the genomes of eighteen Dothideomycetes fungi.</title>
        <authorList>
            <person name="Ohm R.A."/>
            <person name="Feau N."/>
            <person name="Henrissat B."/>
            <person name="Schoch C.L."/>
            <person name="Horwitz B.A."/>
            <person name="Barry K.W."/>
            <person name="Condon B.J."/>
            <person name="Copeland A.C."/>
            <person name="Dhillon B."/>
            <person name="Glaser F."/>
            <person name="Hesse C.N."/>
            <person name="Kosti I."/>
            <person name="LaButti K."/>
            <person name="Lindquist E.A."/>
            <person name="Lucas S."/>
            <person name="Salamov A.A."/>
            <person name="Bradshaw R.E."/>
            <person name="Ciuffetti L."/>
            <person name="Hamelin R.C."/>
            <person name="Kema G.H.J."/>
            <person name="Lawrence C."/>
            <person name="Scott J.A."/>
            <person name="Spatafora J.W."/>
            <person name="Turgeon B.G."/>
            <person name="de Wit P.J.G.M."/>
            <person name="Zhong S."/>
            <person name="Goodwin S.B."/>
            <person name="Grigoriev I.V."/>
        </authorList>
    </citation>
    <scope>NUCLEOTIDE SEQUENCE [LARGE SCALE GENOMIC DNA]</scope>
    <source>
        <strain evidence="1 2">UAMH 10762</strain>
    </source>
</reference>
<dbReference type="KEGG" id="bcom:BAUCODRAFT_195746"/>
<accession>M2NNK2</accession>
<dbReference type="EMBL" id="KB445550">
    <property type="protein sequence ID" value="EMD01085.1"/>
    <property type="molecule type" value="Genomic_DNA"/>
</dbReference>
<protein>
    <submittedName>
        <fullName evidence="1">Uncharacterized protein</fullName>
    </submittedName>
</protein>
<evidence type="ECO:0000313" key="1">
    <source>
        <dbReference type="EMBL" id="EMD01085.1"/>
    </source>
</evidence>
<organism evidence="1 2">
    <name type="scientific">Baudoinia panamericana (strain UAMH 10762)</name>
    <name type="common">Angels' share fungus</name>
    <name type="synonym">Baudoinia compniacensis (strain UAMH 10762)</name>
    <dbReference type="NCBI Taxonomy" id="717646"/>
    <lineage>
        <taxon>Eukaryota</taxon>
        <taxon>Fungi</taxon>
        <taxon>Dikarya</taxon>
        <taxon>Ascomycota</taxon>
        <taxon>Pezizomycotina</taxon>
        <taxon>Dothideomycetes</taxon>
        <taxon>Dothideomycetidae</taxon>
        <taxon>Mycosphaerellales</taxon>
        <taxon>Teratosphaeriaceae</taxon>
        <taxon>Baudoinia</taxon>
    </lineage>
</organism>
<evidence type="ECO:0000313" key="2">
    <source>
        <dbReference type="Proteomes" id="UP000011761"/>
    </source>
</evidence>
<dbReference type="AlphaFoldDB" id="M2NNK2"/>